<dbReference type="KEGG" id="gvi:gsr2734"/>
<dbReference type="EnsemblBacteria" id="BAC90675">
    <property type="protein sequence ID" value="BAC90675"/>
    <property type="gene ID" value="BAC90675"/>
</dbReference>
<dbReference type="RefSeq" id="WP_011142728.1">
    <property type="nucleotide sequence ID" value="NC_005125.1"/>
</dbReference>
<dbReference type="Gene3D" id="2.10.260.10">
    <property type="match status" value="1"/>
</dbReference>
<proteinExistence type="predicted"/>
<dbReference type="OrthoDB" id="582905at2"/>
<gene>
    <name evidence="1" type="ordered locus">gsr2734</name>
</gene>
<name>Q7NH03_GLOVI</name>
<evidence type="ECO:0000313" key="2">
    <source>
        <dbReference type="Proteomes" id="UP000000557"/>
    </source>
</evidence>
<dbReference type="EMBL" id="BA000045">
    <property type="protein sequence ID" value="BAC90675.1"/>
    <property type="molecule type" value="Genomic_DNA"/>
</dbReference>
<reference evidence="1 2" key="1">
    <citation type="journal article" date="2003" name="DNA Res.">
        <title>Complete genome structure of Gloeobacter violaceus PCC 7421, a cyanobacterium that lacks thylakoids.</title>
        <authorList>
            <person name="Nakamura Y."/>
            <person name="Kaneko T."/>
            <person name="Sato S."/>
            <person name="Mimuro M."/>
            <person name="Miyashita H."/>
            <person name="Tsuchiya T."/>
            <person name="Sasamoto S."/>
            <person name="Watanabe A."/>
            <person name="Kawashima K."/>
            <person name="Kishida Y."/>
            <person name="Kiyokawa C."/>
            <person name="Kohara M."/>
            <person name="Matsumoto M."/>
            <person name="Matsuno A."/>
            <person name="Nakazaki N."/>
            <person name="Shimpo S."/>
            <person name="Takeuchi C."/>
            <person name="Yamada M."/>
            <person name="Tabata S."/>
        </authorList>
    </citation>
    <scope>NUCLEOTIDE SEQUENCE [LARGE SCALE GENOMIC DNA]</scope>
    <source>
        <strain evidence="2">ATCC 29082 / PCC 7421</strain>
    </source>
</reference>
<dbReference type="STRING" id="251221.gene:10760236"/>
<protein>
    <submittedName>
        <fullName evidence="1">Gsr2734 protein</fullName>
    </submittedName>
</protein>
<organism evidence="1 2">
    <name type="scientific">Gloeobacter violaceus (strain ATCC 29082 / PCC 7421)</name>
    <dbReference type="NCBI Taxonomy" id="251221"/>
    <lineage>
        <taxon>Bacteria</taxon>
        <taxon>Bacillati</taxon>
        <taxon>Cyanobacteriota</taxon>
        <taxon>Cyanophyceae</taxon>
        <taxon>Gloeobacterales</taxon>
        <taxon>Gloeobacteraceae</taxon>
        <taxon>Gloeobacter</taxon>
    </lineage>
</organism>
<keyword evidence="2" id="KW-1185">Reference proteome</keyword>
<dbReference type="AlphaFoldDB" id="Q7NH03"/>
<dbReference type="Proteomes" id="UP000000557">
    <property type="component" value="Chromosome"/>
</dbReference>
<dbReference type="eggNOG" id="COG2336">
    <property type="taxonomic scope" value="Bacteria"/>
</dbReference>
<dbReference type="NCBIfam" id="TIGR02609">
    <property type="entry name" value="doc_partner"/>
    <property type="match status" value="1"/>
</dbReference>
<accession>Q7NH03</accession>
<dbReference type="PhylomeDB" id="Q7NH03"/>
<evidence type="ECO:0000313" key="1">
    <source>
        <dbReference type="EMBL" id="BAC90675.1"/>
    </source>
</evidence>
<sequence>MEAKVRRVGNSLGLTLTKEALELLNVQEGDTLHLVKARGGLLLTRCDPQFARAMQAYKLASREYHDALNELAQ</sequence>
<reference evidence="1 2" key="2">
    <citation type="journal article" date="2003" name="DNA Res.">
        <title>Complete genome structure of Gloeobacter violaceus PCC 7421, a cyanobacterium that lacks thylakoids (supplement).</title>
        <authorList>
            <person name="Nakamura Y."/>
            <person name="Kaneko T."/>
            <person name="Sato S."/>
            <person name="Mimuro M."/>
            <person name="Miyashita H."/>
            <person name="Tsuchiya T."/>
            <person name="Sasamoto S."/>
            <person name="Watanabe A."/>
            <person name="Kawashima K."/>
            <person name="Kishida Y."/>
            <person name="Kiyokawa C."/>
            <person name="Kohara M."/>
            <person name="Matsumoto M."/>
            <person name="Matsuno A."/>
            <person name="Nakazaki N."/>
            <person name="Shimpo S."/>
            <person name="Takeuchi C."/>
            <person name="Yamada M."/>
            <person name="Tabata S."/>
        </authorList>
    </citation>
    <scope>NUCLEOTIDE SEQUENCE [LARGE SCALE GENOMIC DNA]</scope>
    <source>
        <strain evidence="2">ATCC 29082 / PCC 7421</strain>
    </source>
</reference>
<dbReference type="HOGENOM" id="CLU_179961_1_0_3"/>
<dbReference type="InParanoid" id="Q7NH03"/>
<dbReference type="InterPro" id="IPR037914">
    <property type="entry name" value="SpoVT-AbrB_sf"/>
</dbReference>
<dbReference type="SUPFAM" id="SSF89447">
    <property type="entry name" value="AbrB/MazE/MraZ-like"/>
    <property type="match status" value="1"/>
</dbReference>
<dbReference type="InterPro" id="IPR013432">
    <property type="entry name" value="Doc_partner"/>
</dbReference>